<dbReference type="Gene3D" id="1.10.10.60">
    <property type="entry name" value="Homeodomain-like"/>
    <property type="match status" value="1"/>
</dbReference>
<dbReference type="InterPro" id="IPR009057">
    <property type="entry name" value="Homeodomain-like_sf"/>
</dbReference>
<dbReference type="Gene3D" id="1.10.357.10">
    <property type="entry name" value="Tetracycline Repressor, domain 2"/>
    <property type="match status" value="1"/>
</dbReference>
<dbReference type="Pfam" id="PF00440">
    <property type="entry name" value="TetR_N"/>
    <property type="match status" value="1"/>
</dbReference>
<evidence type="ECO:0000256" key="2">
    <source>
        <dbReference type="ARBA" id="ARBA00023125"/>
    </source>
</evidence>
<accession>A0ABT9QPG4</accession>
<dbReference type="Proteomes" id="UP001225356">
    <property type="component" value="Unassembled WGS sequence"/>
</dbReference>
<evidence type="ECO:0000256" key="3">
    <source>
        <dbReference type="ARBA" id="ARBA00023163"/>
    </source>
</evidence>
<keyword evidence="2 4" id="KW-0238">DNA-binding</keyword>
<organism evidence="6 7">
    <name type="scientific">Streptosporangium lutulentum</name>
    <dbReference type="NCBI Taxonomy" id="1461250"/>
    <lineage>
        <taxon>Bacteria</taxon>
        <taxon>Bacillati</taxon>
        <taxon>Actinomycetota</taxon>
        <taxon>Actinomycetes</taxon>
        <taxon>Streptosporangiales</taxon>
        <taxon>Streptosporangiaceae</taxon>
        <taxon>Streptosporangium</taxon>
    </lineage>
</organism>
<sequence>MTEGLRERKKRQTRQRVSEVAIGLFVERGFEHVTVAEVAEAAEVSVNTLYNYFQAKEDLVLPPDRASPQRLADIVRDRPPGESAARAVLAHLREEVRHRDPKLGLTEGFGRVFAMMRAAPTLTARLGDLALQMTDALTAVLAEETGVAPDDPLPRVVAYELGCFHSLIYTEIGKRVEAGQSPDTIAEAVLELLDIIEDLLGERVLTYAVREEPPCSE</sequence>
<evidence type="ECO:0000313" key="7">
    <source>
        <dbReference type="Proteomes" id="UP001225356"/>
    </source>
</evidence>
<feature type="DNA-binding region" description="H-T-H motif" evidence="4">
    <location>
        <begin position="34"/>
        <end position="53"/>
    </location>
</feature>
<gene>
    <name evidence="6" type="ORF">J2853_007849</name>
</gene>
<dbReference type="EMBL" id="JAUSQU010000001">
    <property type="protein sequence ID" value="MDP9848638.1"/>
    <property type="molecule type" value="Genomic_DNA"/>
</dbReference>
<keyword evidence="1" id="KW-0805">Transcription regulation</keyword>
<evidence type="ECO:0000259" key="5">
    <source>
        <dbReference type="PROSITE" id="PS50977"/>
    </source>
</evidence>
<protein>
    <submittedName>
        <fullName evidence="6">AcrR family transcriptional regulator</fullName>
    </submittedName>
</protein>
<keyword evidence="7" id="KW-1185">Reference proteome</keyword>
<dbReference type="PANTHER" id="PTHR30055">
    <property type="entry name" value="HTH-TYPE TRANSCRIPTIONAL REGULATOR RUTR"/>
    <property type="match status" value="1"/>
</dbReference>
<proteinExistence type="predicted"/>
<dbReference type="SUPFAM" id="SSF46689">
    <property type="entry name" value="Homeodomain-like"/>
    <property type="match status" value="1"/>
</dbReference>
<dbReference type="RefSeq" id="WP_307566075.1">
    <property type="nucleotide sequence ID" value="NZ_JAUSQU010000001.1"/>
</dbReference>
<dbReference type="PRINTS" id="PR00455">
    <property type="entry name" value="HTHTETR"/>
</dbReference>
<dbReference type="InterPro" id="IPR050109">
    <property type="entry name" value="HTH-type_TetR-like_transc_reg"/>
</dbReference>
<dbReference type="InterPro" id="IPR001647">
    <property type="entry name" value="HTH_TetR"/>
</dbReference>
<dbReference type="PANTHER" id="PTHR30055:SF234">
    <property type="entry name" value="HTH-TYPE TRANSCRIPTIONAL REGULATOR BETI"/>
    <property type="match status" value="1"/>
</dbReference>
<comment type="caution">
    <text evidence="6">The sequence shown here is derived from an EMBL/GenBank/DDBJ whole genome shotgun (WGS) entry which is preliminary data.</text>
</comment>
<evidence type="ECO:0000256" key="4">
    <source>
        <dbReference type="PROSITE-ProRule" id="PRU00335"/>
    </source>
</evidence>
<evidence type="ECO:0000256" key="1">
    <source>
        <dbReference type="ARBA" id="ARBA00023015"/>
    </source>
</evidence>
<reference evidence="6 7" key="1">
    <citation type="submission" date="2023-07" db="EMBL/GenBank/DDBJ databases">
        <title>Sequencing the genomes of 1000 actinobacteria strains.</title>
        <authorList>
            <person name="Klenk H.-P."/>
        </authorList>
    </citation>
    <scope>NUCLEOTIDE SEQUENCE [LARGE SCALE GENOMIC DNA]</scope>
    <source>
        <strain evidence="6 7">DSM 46740</strain>
    </source>
</reference>
<dbReference type="PROSITE" id="PS50977">
    <property type="entry name" value="HTH_TETR_2"/>
    <property type="match status" value="1"/>
</dbReference>
<evidence type="ECO:0000313" key="6">
    <source>
        <dbReference type="EMBL" id="MDP9848638.1"/>
    </source>
</evidence>
<feature type="domain" description="HTH tetR-type" evidence="5">
    <location>
        <begin position="11"/>
        <end position="71"/>
    </location>
</feature>
<name>A0ABT9QPG4_9ACTN</name>
<keyword evidence="3" id="KW-0804">Transcription</keyword>